<feature type="domain" description="TRPM SLOG" evidence="11">
    <location>
        <begin position="100"/>
        <end position="307"/>
    </location>
</feature>
<dbReference type="Pfam" id="PF18139">
    <property type="entry name" value="LSDAT_euk"/>
    <property type="match status" value="1"/>
</dbReference>
<dbReference type="PANTHER" id="PTHR13800:SF1">
    <property type="entry name" value="TRANSIENT RECEPTOR POTENTIAL CATION CHANNEL TRPM"/>
    <property type="match status" value="1"/>
</dbReference>
<evidence type="ECO:0000256" key="3">
    <source>
        <dbReference type="ARBA" id="ARBA00022692"/>
    </source>
</evidence>
<dbReference type="Gene3D" id="3.40.50.450">
    <property type="match status" value="1"/>
</dbReference>
<feature type="transmembrane region" description="Helical" evidence="9">
    <location>
        <begin position="967"/>
        <end position="985"/>
    </location>
</feature>
<dbReference type="GO" id="GO:0005886">
    <property type="term" value="C:plasma membrane"/>
    <property type="evidence" value="ECO:0007669"/>
    <property type="project" value="TreeGrafter"/>
</dbReference>
<dbReference type="InterPro" id="IPR005821">
    <property type="entry name" value="Ion_trans_dom"/>
</dbReference>
<gene>
    <name evidence="13" type="ORF">AB1Y20_002054</name>
</gene>
<keyword evidence="6 9" id="KW-0472">Membrane</keyword>
<feature type="compositionally biased region" description="Polar residues" evidence="8">
    <location>
        <begin position="1280"/>
        <end position="1294"/>
    </location>
</feature>
<keyword evidence="3 9" id="KW-0812">Transmembrane</keyword>
<evidence type="ECO:0000256" key="7">
    <source>
        <dbReference type="ARBA" id="ARBA00023303"/>
    </source>
</evidence>
<dbReference type="GO" id="GO:0099604">
    <property type="term" value="F:ligand-gated calcium channel activity"/>
    <property type="evidence" value="ECO:0007669"/>
    <property type="project" value="TreeGrafter"/>
</dbReference>
<dbReference type="InterPro" id="IPR050927">
    <property type="entry name" value="TRPM"/>
</dbReference>
<evidence type="ECO:0000256" key="6">
    <source>
        <dbReference type="ARBA" id="ARBA00023136"/>
    </source>
</evidence>
<proteinExistence type="predicted"/>
<dbReference type="Pfam" id="PF00520">
    <property type="entry name" value="Ion_trans"/>
    <property type="match status" value="1"/>
</dbReference>
<evidence type="ECO:0000256" key="4">
    <source>
        <dbReference type="ARBA" id="ARBA00022989"/>
    </source>
</evidence>
<feature type="transmembrane region" description="Helical" evidence="9">
    <location>
        <begin position="1075"/>
        <end position="1099"/>
    </location>
</feature>
<dbReference type="EMBL" id="JBGBPQ010000011">
    <property type="protein sequence ID" value="KAL1515428.1"/>
    <property type="molecule type" value="Genomic_DNA"/>
</dbReference>
<evidence type="ECO:0000256" key="5">
    <source>
        <dbReference type="ARBA" id="ARBA00023065"/>
    </source>
</evidence>
<protein>
    <recommendedName>
        <fullName evidence="15">TRPM SLOG domain-containing protein</fullName>
    </recommendedName>
</protein>
<evidence type="ECO:0000256" key="8">
    <source>
        <dbReference type="SAM" id="MobiDB-lite"/>
    </source>
</evidence>
<evidence type="ECO:0008006" key="15">
    <source>
        <dbReference type="Google" id="ProtNLM"/>
    </source>
</evidence>
<comment type="subcellular location">
    <subcellularLocation>
        <location evidence="1">Membrane</location>
        <topology evidence="1">Multi-pass membrane protein</topology>
    </subcellularLocation>
</comment>
<evidence type="ECO:0000259" key="12">
    <source>
        <dbReference type="Pfam" id="PF25508"/>
    </source>
</evidence>
<feature type="domain" description="TRPM-like" evidence="12">
    <location>
        <begin position="545"/>
        <end position="654"/>
    </location>
</feature>
<organism evidence="13 14">
    <name type="scientific">Prymnesium parvum</name>
    <name type="common">Toxic golden alga</name>
    <dbReference type="NCBI Taxonomy" id="97485"/>
    <lineage>
        <taxon>Eukaryota</taxon>
        <taxon>Haptista</taxon>
        <taxon>Haptophyta</taxon>
        <taxon>Prymnesiophyceae</taxon>
        <taxon>Prymnesiales</taxon>
        <taxon>Prymnesiaceae</taxon>
        <taxon>Prymnesium</taxon>
    </lineage>
</organism>
<feature type="domain" description="Ion transport" evidence="10">
    <location>
        <begin position="904"/>
        <end position="1110"/>
    </location>
</feature>
<feature type="transmembrane region" description="Helical" evidence="9">
    <location>
        <begin position="847"/>
        <end position="868"/>
    </location>
</feature>
<keyword evidence="5" id="KW-0406">Ion transport</keyword>
<evidence type="ECO:0000259" key="11">
    <source>
        <dbReference type="Pfam" id="PF18139"/>
    </source>
</evidence>
<reference evidence="13 14" key="1">
    <citation type="journal article" date="2024" name="Science">
        <title>Giant polyketide synthase enzymes in the biosynthesis of giant marine polyether toxins.</title>
        <authorList>
            <person name="Fallon T.R."/>
            <person name="Shende V.V."/>
            <person name="Wierzbicki I.H."/>
            <person name="Pendleton A.L."/>
            <person name="Watervoot N.F."/>
            <person name="Auber R.P."/>
            <person name="Gonzalez D.J."/>
            <person name="Wisecaver J.H."/>
            <person name="Moore B.S."/>
        </authorList>
    </citation>
    <scope>NUCLEOTIDE SEQUENCE [LARGE SCALE GENOMIC DNA]</scope>
    <source>
        <strain evidence="13 14">12B1</strain>
    </source>
</reference>
<sequence>MDVRNSRNSRLSRVSRRYSQVGRPTALLKRGSVKFQDIHEEDLEPFRRARGAKLIQSAFRRTKLMYQIFGPMLFCRKDGVPADFGRISFTGAKQGQSASHFITVSDSTSIDLISNFIAFYWKLHRPEVLISITGGARDFDLTPQLHRVLGQGLVDAVRVSKAWLITGGTDTGVMKLVGDVIHKHSVKLPLIGIVAHGCVNDRALLHGSQGGTVQYPKSQSSGLGSPLNMNHNYFILVDNGVEAPAAWGGEIPFRSKFEALYRVNKHVPSVLLVVQGGVGTLSTILTAARVGTPIVLLAESGGAATAVYHYILRDGEIDDGFESHKEALAELLTLQHASDAQLLLFVLSDGENADLSTALLQAIVNTFKSRDASSLTTSVHNNSGRLPSIDSMSSLPATSKNRDGLAGALQLSIQWDRFDVFLTIIEQMEQLGKEYAGSNRSARRLSLSRALQRALELQRTRMVRYLLSMPDCKLEGLHLARLYTVEDKYSFLRSDFGLIGRINESMHLIFDEKNGSSVQLYHSVVRPLFNSLSPLLGMMMCSSAQPRMRDLFLWATIMGNRALALELWARCLHPLRMALLASSACSQAADRINWGRDDMMDLAEELEGWAIGVLEAVPQPNVAHHILSREIPGVSPHTVTNIGLHLQKKAFISHRYVQSQLDLIWRGDESTGTGVREAEREVVPEDFSYFLLALRSFLPGFVAHLGRALKTEDDEALSVDEYGFKRDENISQSMIFEAMAKTLKIARAERTSSFRAQVDASKAEGNFEAIETVARDVCQRFQYGNNAQEDRPQPSKEKRSHGFYQIPVVKFTIRGSLHVVQLLLYARVLGATLTPEQLEMVSIEVSLILSPFELAFFFLTIGLALDELHQWRRRHKLQLQQLQHGFDKILHLSDVAILCAVTMRIASITLPLEQHHLHRNLYISYQLVLSFNVIFCSLRLVPYLSVKKQFGVLVIIVEEMFDDLAQFLRLFIIVVVAFSLAVTGLSEGVPPRSDVQAWSDGSAWGDGYFYTAESNDVGDLSPNATGSRALHSVGDPPVQPRPDLQWYESDSAFMLPLWCVFGAVDIDVIEERLPVFSLLMAFYMLIASVVMVNLLVAMFSETYSRIKTRAELEYLFEKSVRIHHYMLVSHQFAPILNAPFVLCELLGDLCVFCLTKYNVHETEEYESEEKLVEEHNNETEVNESTYYVDRFLKVKQLAEDGKIDTLTRSTHNSVAQLSKDVKEHMQSTKGQLSELATHLSALSERLDKLQTARAEEQVDARPPSPSRFAVPDAGKETPGQKPQPSSGAAASTATRHPHSMTKESRQDTLAREADRIALEAVASLQRACRGLPLSEAGDSFETQSDRGADAAINELGSDVRTPDTSKHGAPLDSADDGDVDSIKKRIAQLQEVVERINQSSFMRV</sequence>
<accession>A0AB34J7U3</accession>
<feature type="transmembrane region" description="Helical" evidence="9">
    <location>
        <begin position="922"/>
        <end position="946"/>
    </location>
</feature>
<keyword evidence="2" id="KW-0813">Transport</keyword>
<dbReference type="InterPro" id="IPR057366">
    <property type="entry name" value="TRPM-like"/>
</dbReference>
<keyword evidence="14" id="KW-1185">Reference proteome</keyword>
<keyword evidence="4 9" id="KW-1133">Transmembrane helix</keyword>
<evidence type="ECO:0000259" key="10">
    <source>
        <dbReference type="Pfam" id="PF00520"/>
    </source>
</evidence>
<evidence type="ECO:0000256" key="9">
    <source>
        <dbReference type="SAM" id="Phobius"/>
    </source>
</evidence>
<dbReference type="Pfam" id="PF25508">
    <property type="entry name" value="TRPM2"/>
    <property type="match status" value="1"/>
</dbReference>
<feature type="region of interest" description="Disordered" evidence="8">
    <location>
        <begin position="1252"/>
        <end position="1309"/>
    </location>
</feature>
<feature type="region of interest" description="Disordered" evidence="8">
    <location>
        <begin position="1356"/>
        <end position="1380"/>
    </location>
</feature>
<dbReference type="InterPro" id="IPR041491">
    <property type="entry name" value="TRPM_SLOG"/>
</dbReference>
<evidence type="ECO:0000256" key="2">
    <source>
        <dbReference type="ARBA" id="ARBA00022448"/>
    </source>
</evidence>
<keyword evidence="7" id="KW-0407">Ion channel</keyword>
<feature type="compositionally biased region" description="Basic and acidic residues" evidence="8">
    <location>
        <begin position="1300"/>
        <end position="1309"/>
    </location>
</feature>
<name>A0AB34J7U3_PRYPA</name>
<evidence type="ECO:0000256" key="1">
    <source>
        <dbReference type="ARBA" id="ARBA00004141"/>
    </source>
</evidence>
<comment type="caution">
    <text evidence="13">The sequence shown here is derived from an EMBL/GenBank/DDBJ whole genome shotgun (WGS) entry which is preliminary data.</text>
</comment>
<evidence type="ECO:0000313" key="14">
    <source>
        <dbReference type="Proteomes" id="UP001515480"/>
    </source>
</evidence>
<evidence type="ECO:0000313" key="13">
    <source>
        <dbReference type="EMBL" id="KAL1515428.1"/>
    </source>
</evidence>
<dbReference type="PANTHER" id="PTHR13800">
    <property type="entry name" value="TRANSIENT RECEPTOR POTENTIAL CATION CHANNEL, SUBFAMILY M, MEMBER 6"/>
    <property type="match status" value="1"/>
</dbReference>
<dbReference type="Proteomes" id="UP001515480">
    <property type="component" value="Unassembled WGS sequence"/>
</dbReference>